<dbReference type="PANTHER" id="PTHR43102">
    <property type="entry name" value="SLR1143 PROTEIN"/>
    <property type="match status" value="1"/>
</dbReference>
<dbReference type="Gene3D" id="3.30.450.40">
    <property type="match status" value="1"/>
</dbReference>
<gene>
    <name evidence="1" type="ORF">DXX93_17570</name>
</gene>
<dbReference type="PANTHER" id="PTHR43102:SF2">
    <property type="entry name" value="GAF DOMAIN-CONTAINING PROTEIN"/>
    <property type="match status" value="1"/>
</dbReference>
<protein>
    <submittedName>
        <fullName evidence="1">GAF domain-containing protein</fullName>
    </submittedName>
</protein>
<dbReference type="InterPro" id="IPR043128">
    <property type="entry name" value="Rev_trsase/Diguanyl_cyclase"/>
</dbReference>
<comment type="caution">
    <text evidence="1">The sequence shown here is derived from an EMBL/GenBank/DDBJ whole genome shotgun (WGS) entry which is preliminary data.</text>
</comment>
<dbReference type="OrthoDB" id="9812358at2"/>
<reference evidence="1 2" key="1">
    <citation type="submission" date="2018-08" db="EMBL/GenBank/DDBJ databases">
        <title>Thalassotalea euphylliae genome.</title>
        <authorList>
            <person name="Summers S."/>
            <person name="Rice S.A."/>
            <person name="Freckelton M.L."/>
            <person name="Nedved B.T."/>
            <person name="Hadfield M.G."/>
        </authorList>
    </citation>
    <scope>NUCLEOTIDE SEQUENCE [LARGE SCALE GENOMIC DNA]</scope>
    <source>
        <strain evidence="1 2">H1</strain>
    </source>
</reference>
<organism evidence="1 2">
    <name type="scientific">Thalassotalea euphylliae</name>
    <dbReference type="NCBI Taxonomy" id="1655234"/>
    <lineage>
        <taxon>Bacteria</taxon>
        <taxon>Pseudomonadati</taxon>
        <taxon>Pseudomonadota</taxon>
        <taxon>Gammaproteobacteria</taxon>
        <taxon>Alteromonadales</taxon>
        <taxon>Colwelliaceae</taxon>
        <taxon>Thalassotalea</taxon>
    </lineage>
</organism>
<dbReference type="SUPFAM" id="SSF55781">
    <property type="entry name" value="GAF domain-like"/>
    <property type="match status" value="1"/>
</dbReference>
<evidence type="ECO:0000313" key="1">
    <source>
        <dbReference type="EMBL" id="REL28195.1"/>
    </source>
</evidence>
<evidence type="ECO:0000313" key="2">
    <source>
        <dbReference type="Proteomes" id="UP000256478"/>
    </source>
</evidence>
<dbReference type="Proteomes" id="UP000256478">
    <property type="component" value="Unassembled WGS sequence"/>
</dbReference>
<dbReference type="EMBL" id="QUOU01000001">
    <property type="protein sequence ID" value="REL28195.1"/>
    <property type="molecule type" value="Genomic_DNA"/>
</dbReference>
<dbReference type="AlphaFoldDB" id="A0A3E0TW23"/>
<sequence>MNPANEENRIKSLQRLNLPTSSPQEKYDRLTRYVSKLFSIPIVVFSLFDKDEKWVTSNVGQGITQILSDNHLFDDDFSQDNVCVVPDTLADQRFINSPLVNDFPNIRFYVAQPIKSPDGKKIGALYLLGNKSRSFESKSQLQLKQVAAVIELELATRHSDDYCQETKLLSQAGFHQIANLGKSICRNAAIPLSFAYLYIKGLAGVKERDQARYRQILAIVVDAITKNSTHSDAFARYEDSGFVGFFSNTTITSIESKANEINALINQQLTAANITDIQVIAGLAEDDGSSPIEEIIFKAFMAHYRNANRK</sequence>
<dbReference type="Gene3D" id="3.30.70.270">
    <property type="match status" value="1"/>
</dbReference>
<accession>A0A3E0TW23</accession>
<dbReference type="RefSeq" id="WP_116009245.1">
    <property type="nucleotide sequence ID" value="NZ_QUOU01000001.1"/>
</dbReference>
<proteinExistence type="predicted"/>
<dbReference type="SUPFAM" id="SSF55073">
    <property type="entry name" value="Nucleotide cyclase"/>
    <property type="match status" value="1"/>
</dbReference>
<name>A0A3E0TW23_9GAMM</name>
<dbReference type="InterPro" id="IPR029016">
    <property type="entry name" value="GAF-like_dom_sf"/>
</dbReference>
<dbReference type="InterPro" id="IPR029787">
    <property type="entry name" value="Nucleotide_cyclase"/>
</dbReference>